<evidence type="ECO:0000256" key="1">
    <source>
        <dbReference type="SAM" id="Phobius"/>
    </source>
</evidence>
<evidence type="ECO:0000313" key="3">
    <source>
        <dbReference type="Proteomes" id="UP000504714"/>
    </source>
</evidence>
<keyword evidence="1" id="KW-1133">Transmembrane helix</keyword>
<keyword evidence="1" id="KW-0812">Transmembrane</keyword>
<organism evidence="2 3">
    <name type="scientific">Candidatus Regiella insecticola</name>
    <dbReference type="NCBI Taxonomy" id="138073"/>
    <lineage>
        <taxon>Bacteria</taxon>
        <taxon>Pseudomonadati</taxon>
        <taxon>Pseudomonadota</taxon>
        <taxon>Gammaproteobacteria</taxon>
        <taxon>Enterobacterales</taxon>
        <taxon>Enterobacteriaceae</taxon>
        <taxon>aphid secondary symbionts</taxon>
        <taxon>Candidatus Regiella</taxon>
    </lineage>
</organism>
<accession>A0A6L2ZN25</accession>
<keyword evidence="1" id="KW-0472">Membrane</keyword>
<dbReference type="EMBL" id="BLXO01000001">
    <property type="protein sequence ID" value="GFN45651.1"/>
    <property type="molecule type" value="Genomic_DNA"/>
</dbReference>
<proteinExistence type="predicted"/>
<reference evidence="2 3" key="1">
    <citation type="submission" date="2020-06" db="EMBL/GenBank/DDBJ databases">
        <title>The genome sequence of Candidatus Regiella insecticola strain Tut.</title>
        <authorList>
            <person name="Nikoh N."/>
            <person name="Tsuchida T."/>
            <person name="Koga R."/>
            <person name="Oshima K."/>
            <person name="Hattori M."/>
            <person name="Fukatsu T."/>
        </authorList>
    </citation>
    <scope>NUCLEOTIDE SEQUENCE [LARGE SCALE GENOMIC DNA]</scope>
    <source>
        <strain evidence="2 3">Tut</strain>
    </source>
</reference>
<feature type="transmembrane region" description="Helical" evidence="1">
    <location>
        <begin position="21"/>
        <end position="39"/>
    </location>
</feature>
<gene>
    <name evidence="2" type="ORF">RINTU1_09040</name>
</gene>
<evidence type="ECO:0000313" key="2">
    <source>
        <dbReference type="EMBL" id="GFN45651.1"/>
    </source>
</evidence>
<protein>
    <submittedName>
        <fullName evidence="2">Uncharacterized protein</fullName>
    </submittedName>
</protein>
<dbReference type="AlphaFoldDB" id="A0A6L2ZN25"/>
<comment type="caution">
    <text evidence="2">The sequence shown here is derived from an EMBL/GenBank/DDBJ whole genome shotgun (WGS) entry which is preliminary data.</text>
</comment>
<dbReference type="Proteomes" id="UP000504714">
    <property type="component" value="Unassembled WGS sequence"/>
</dbReference>
<name>A0A6L2ZN25_9ENTR</name>
<sequence length="42" mass="5132">MADSPIIIKMFIYFSFFEKDISLIGFIKLFTFFLILYMYSNY</sequence>